<dbReference type="EMBL" id="KI912118">
    <property type="protein sequence ID" value="ETS75368.1"/>
    <property type="molecule type" value="Genomic_DNA"/>
</dbReference>
<proteinExistence type="predicted"/>
<reference evidence="3" key="1">
    <citation type="journal article" date="2015" name="BMC Genomics">
        <title>Genomic and transcriptomic analysis of the endophytic fungus Pestalotiopsis fici reveals its lifestyle and high potential for synthesis of natural products.</title>
        <authorList>
            <person name="Wang X."/>
            <person name="Zhang X."/>
            <person name="Liu L."/>
            <person name="Xiang M."/>
            <person name="Wang W."/>
            <person name="Sun X."/>
            <person name="Che Y."/>
            <person name="Guo L."/>
            <person name="Liu G."/>
            <person name="Guo L."/>
            <person name="Wang C."/>
            <person name="Yin W.B."/>
            <person name="Stadler M."/>
            <person name="Zhang X."/>
            <person name="Liu X."/>
        </authorList>
    </citation>
    <scope>NUCLEOTIDE SEQUENCE [LARGE SCALE GENOMIC DNA]</scope>
    <source>
        <strain evidence="3">W106-1 / CGMCC3.15140</strain>
    </source>
</reference>
<dbReference type="Proteomes" id="UP000030651">
    <property type="component" value="Unassembled WGS sequence"/>
</dbReference>
<evidence type="ECO:0000256" key="1">
    <source>
        <dbReference type="SAM" id="MobiDB-lite"/>
    </source>
</evidence>
<dbReference type="RefSeq" id="XP_007839084.1">
    <property type="nucleotide sequence ID" value="XM_007840893.1"/>
</dbReference>
<name>W3WND5_PESFW</name>
<dbReference type="InParanoid" id="W3WND5"/>
<feature type="region of interest" description="Disordered" evidence="1">
    <location>
        <begin position="31"/>
        <end position="73"/>
    </location>
</feature>
<dbReference type="KEGG" id="pfy:PFICI_12312"/>
<keyword evidence="3" id="KW-1185">Reference proteome</keyword>
<gene>
    <name evidence="2" type="ORF">PFICI_12312</name>
</gene>
<sequence>MQRMDSEASRKRKYSKKLRNVLTKFVGQFRRKSSDVSATALATPSGGSQPRVRPDIPSENIPPAADSHPGDNPEALAITTGRPAEPAILQPGERHESTVASAREKDANKSVFEGSESIPCFNEAVKSFKSMYEDRYKAIFDEESSILDRTNLKSGSDLADQRSQYPMGGIESLIQRFKTYLPTLGSVQTLAMALSRLDPHGIAPLVAASVFFVIQASFYKFPY</sequence>
<dbReference type="HOGENOM" id="CLU_1240498_0_0_1"/>
<protein>
    <submittedName>
        <fullName evidence="2">Uncharacterized protein</fullName>
    </submittedName>
</protein>
<evidence type="ECO:0000313" key="3">
    <source>
        <dbReference type="Proteomes" id="UP000030651"/>
    </source>
</evidence>
<dbReference type="AlphaFoldDB" id="W3WND5"/>
<feature type="compositionally biased region" description="Polar residues" evidence="1">
    <location>
        <begin position="35"/>
        <end position="48"/>
    </location>
</feature>
<organism evidence="2 3">
    <name type="scientific">Pestalotiopsis fici (strain W106-1 / CGMCC3.15140)</name>
    <dbReference type="NCBI Taxonomy" id="1229662"/>
    <lineage>
        <taxon>Eukaryota</taxon>
        <taxon>Fungi</taxon>
        <taxon>Dikarya</taxon>
        <taxon>Ascomycota</taxon>
        <taxon>Pezizomycotina</taxon>
        <taxon>Sordariomycetes</taxon>
        <taxon>Xylariomycetidae</taxon>
        <taxon>Amphisphaeriales</taxon>
        <taxon>Sporocadaceae</taxon>
        <taxon>Pestalotiopsis</taxon>
    </lineage>
</organism>
<evidence type="ECO:0000313" key="2">
    <source>
        <dbReference type="EMBL" id="ETS75368.1"/>
    </source>
</evidence>
<dbReference type="GeneID" id="19277325"/>
<accession>W3WND5</accession>
<dbReference type="OrthoDB" id="3946129at2759"/>